<gene>
    <name evidence="1" type="ORF">K8V90_09410</name>
</gene>
<dbReference type="AlphaFoldDB" id="A0A921N239"/>
<proteinExistence type="predicted"/>
<sequence length="123" mass="14013">MIYMKKAIITLSLICVGLLGTINVGDIVFAQDTIENIDKINNIEVQEINKLNKEEAEKLLLEYNSNVTYIYQGTEEDFTALKEQGLKGYVFLMDIDGDLGMFVNEDDSKIYYFHPSGYLKLAQ</sequence>
<reference evidence="1" key="1">
    <citation type="journal article" date="2021" name="PeerJ">
        <title>Extensive microbial diversity within the chicken gut microbiome revealed by metagenomics and culture.</title>
        <authorList>
            <person name="Gilroy R."/>
            <person name="Ravi A."/>
            <person name="Getino M."/>
            <person name="Pursley I."/>
            <person name="Horton D.L."/>
            <person name="Alikhan N.F."/>
            <person name="Baker D."/>
            <person name="Gharbi K."/>
            <person name="Hall N."/>
            <person name="Watson M."/>
            <person name="Adriaenssens E.M."/>
            <person name="Foster-Nyarko E."/>
            <person name="Jarju S."/>
            <person name="Secka A."/>
            <person name="Antonio M."/>
            <person name="Oren A."/>
            <person name="Chaudhuri R.R."/>
            <person name="La Ragione R."/>
            <person name="Hildebrand F."/>
            <person name="Pallen M.J."/>
        </authorList>
    </citation>
    <scope>NUCLEOTIDE SEQUENCE</scope>
    <source>
        <strain evidence="1">1277</strain>
    </source>
</reference>
<name>A0A921N239_9FIRM</name>
<evidence type="ECO:0000313" key="1">
    <source>
        <dbReference type="EMBL" id="HJG97305.1"/>
    </source>
</evidence>
<dbReference type="EMBL" id="DYUB01000297">
    <property type="protein sequence ID" value="HJG97305.1"/>
    <property type="molecule type" value="Genomic_DNA"/>
</dbReference>
<reference evidence="1" key="2">
    <citation type="submission" date="2021-09" db="EMBL/GenBank/DDBJ databases">
        <authorList>
            <person name="Gilroy R."/>
        </authorList>
    </citation>
    <scope>NUCLEOTIDE SEQUENCE</scope>
    <source>
        <strain evidence="1">1277</strain>
    </source>
</reference>
<accession>A0A921N239</accession>
<evidence type="ECO:0000313" key="2">
    <source>
        <dbReference type="Proteomes" id="UP000776700"/>
    </source>
</evidence>
<dbReference type="Proteomes" id="UP000776700">
    <property type="component" value="Unassembled WGS sequence"/>
</dbReference>
<protein>
    <submittedName>
        <fullName evidence="1">Uncharacterized protein</fullName>
    </submittedName>
</protein>
<comment type="caution">
    <text evidence="1">The sequence shown here is derived from an EMBL/GenBank/DDBJ whole genome shotgun (WGS) entry which is preliminary data.</text>
</comment>
<organism evidence="1 2">
    <name type="scientific">Romboutsia timonensis</name>
    <dbReference type="NCBI Taxonomy" id="1776391"/>
    <lineage>
        <taxon>Bacteria</taxon>
        <taxon>Bacillati</taxon>
        <taxon>Bacillota</taxon>
        <taxon>Clostridia</taxon>
        <taxon>Peptostreptococcales</taxon>
        <taxon>Peptostreptococcaceae</taxon>
        <taxon>Romboutsia</taxon>
    </lineage>
</organism>